<comment type="caution">
    <text evidence="1">The sequence shown here is derived from an EMBL/GenBank/DDBJ whole genome shotgun (WGS) entry which is preliminary data.</text>
</comment>
<sequence>DFHYPETTHLNLQGPDGIYYRFNHIGVED</sequence>
<dbReference type="EMBL" id="WPRH01000494">
    <property type="protein sequence ID" value="MVI55883.1"/>
    <property type="molecule type" value="Genomic_DNA"/>
</dbReference>
<accession>A0A6B0BMK7</accession>
<dbReference type="Proteomes" id="UP000433366">
    <property type="component" value="Unassembled WGS sequence"/>
</dbReference>
<gene>
    <name evidence="1" type="ORF">GO793_08480</name>
</gene>
<evidence type="ECO:0000313" key="2">
    <source>
        <dbReference type="Proteomes" id="UP000433366"/>
    </source>
</evidence>
<protein>
    <submittedName>
        <fullName evidence="1">VOC family protein</fullName>
    </submittedName>
</protein>
<feature type="non-terminal residue" evidence="1">
    <location>
        <position position="1"/>
    </location>
</feature>
<dbReference type="AlphaFoldDB" id="A0A6B0BMK7"/>
<proteinExistence type="predicted"/>
<name>A0A6B0BMK7_STAAU</name>
<reference evidence="1 2" key="1">
    <citation type="submission" date="2019-11" db="EMBL/GenBank/DDBJ databases">
        <title>Implementation of targeted gown and glove precautions to prevent Staphylococcus aureus acquisition in community-based nursing homes.</title>
        <authorList>
            <person name="Stine O.C."/>
        </authorList>
    </citation>
    <scope>NUCLEOTIDE SEQUENCE [LARGE SCALE GENOMIC DNA]</scope>
    <source>
        <strain evidence="1 2">S_4031.LGMP.AI</strain>
    </source>
</reference>
<evidence type="ECO:0000313" key="1">
    <source>
        <dbReference type="EMBL" id="MVI55883.1"/>
    </source>
</evidence>
<organism evidence="1 2">
    <name type="scientific">Staphylococcus aureus</name>
    <dbReference type="NCBI Taxonomy" id="1280"/>
    <lineage>
        <taxon>Bacteria</taxon>
        <taxon>Bacillati</taxon>
        <taxon>Bacillota</taxon>
        <taxon>Bacilli</taxon>
        <taxon>Bacillales</taxon>
        <taxon>Staphylococcaceae</taxon>
        <taxon>Staphylococcus</taxon>
    </lineage>
</organism>